<proteinExistence type="predicted"/>
<keyword evidence="2" id="KW-0732">Signal</keyword>
<organism evidence="3 4">
    <name type="scientific">Sulfitobacter albidus</name>
    <dbReference type="NCBI Taxonomy" id="2829501"/>
    <lineage>
        <taxon>Bacteria</taxon>
        <taxon>Pseudomonadati</taxon>
        <taxon>Pseudomonadota</taxon>
        <taxon>Alphaproteobacteria</taxon>
        <taxon>Rhodobacterales</taxon>
        <taxon>Roseobacteraceae</taxon>
        <taxon>Sulfitobacter</taxon>
    </lineage>
</organism>
<keyword evidence="4" id="KW-1185">Reference proteome</keyword>
<gene>
    <name evidence="3" type="ORF">KDD17_06935</name>
</gene>
<protein>
    <submittedName>
        <fullName evidence="3">Invasion associated locus B family protein</fullName>
    </submittedName>
</protein>
<name>A0A975PNB6_9RHOB</name>
<dbReference type="EMBL" id="CP073581">
    <property type="protein sequence ID" value="QUJ77687.1"/>
    <property type="molecule type" value="Genomic_DNA"/>
</dbReference>
<evidence type="ECO:0000256" key="2">
    <source>
        <dbReference type="SAM" id="SignalP"/>
    </source>
</evidence>
<dbReference type="InterPro" id="IPR038696">
    <property type="entry name" value="IalB_sf"/>
</dbReference>
<feature type="compositionally biased region" description="Low complexity" evidence="1">
    <location>
        <begin position="22"/>
        <end position="36"/>
    </location>
</feature>
<evidence type="ECO:0000256" key="1">
    <source>
        <dbReference type="SAM" id="MobiDB-lite"/>
    </source>
</evidence>
<sequence>MTRFLTALVLSLSLPHLALAQETTTPTQTEEAAPTTSIEDQLSLGEDADAPAGLGEPYTKEVIGSWEMRCIKGEPENVDAEPCQMYQLMDDGQGAPVAEVSLFRLPSGGKAVAGATIIVPLETALPQQLTMRIDGGSPRRYPYAFCNPVGCYVRLGLTDADVNAMKRGNEAKLSIVPALAPDQVVELTLSLTGFTASYDKVSVIEQ</sequence>
<feature type="region of interest" description="Disordered" evidence="1">
    <location>
        <begin position="22"/>
        <end position="56"/>
    </location>
</feature>
<dbReference type="RefSeq" id="WP_212705880.1">
    <property type="nucleotide sequence ID" value="NZ_CP073581.1"/>
</dbReference>
<accession>A0A975PNB6</accession>
<feature type="chain" id="PRO_5037309058" evidence="2">
    <location>
        <begin position="21"/>
        <end position="206"/>
    </location>
</feature>
<dbReference type="InterPro" id="IPR010642">
    <property type="entry name" value="Invasion_prot_B"/>
</dbReference>
<dbReference type="KEGG" id="sual:KDD17_06935"/>
<feature type="signal peptide" evidence="2">
    <location>
        <begin position="1"/>
        <end position="20"/>
    </location>
</feature>
<dbReference type="AlphaFoldDB" id="A0A975PNB6"/>
<evidence type="ECO:0000313" key="4">
    <source>
        <dbReference type="Proteomes" id="UP000683291"/>
    </source>
</evidence>
<evidence type="ECO:0000313" key="3">
    <source>
        <dbReference type="EMBL" id="QUJ77687.1"/>
    </source>
</evidence>
<dbReference type="Gene3D" id="2.60.40.1880">
    <property type="entry name" value="Invasion associated locus B (IalB) protein"/>
    <property type="match status" value="1"/>
</dbReference>
<reference evidence="3" key="1">
    <citation type="submission" date="2021-04" db="EMBL/GenBank/DDBJ databases">
        <title>Complete genome sequence for Sulfitobacter sp. strain JK7-1.</title>
        <authorList>
            <person name="Park S.-J."/>
        </authorList>
    </citation>
    <scope>NUCLEOTIDE SEQUENCE</scope>
    <source>
        <strain evidence="3">JK7-1</strain>
    </source>
</reference>
<dbReference type="Proteomes" id="UP000683291">
    <property type="component" value="Chromosome 1"/>
</dbReference>
<dbReference type="Pfam" id="PF06776">
    <property type="entry name" value="IalB"/>
    <property type="match status" value="1"/>
</dbReference>